<proteinExistence type="predicted"/>
<accession>A0ABR7RM80</accession>
<dbReference type="CDD" id="cd01300">
    <property type="entry name" value="YtcJ_like"/>
    <property type="match status" value="1"/>
</dbReference>
<gene>
    <name evidence="2" type="ORF">IBL26_11185</name>
</gene>
<organism evidence="2 3">
    <name type="scientific">Teichococcus aerophilus</name>
    <dbReference type="NCBI Taxonomy" id="1224513"/>
    <lineage>
        <taxon>Bacteria</taxon>
        <taxon>Pseudomonadati</taxon>
        <taxon>Pseudomonadota</taxon>
        <taxon>Alphaproteobacteria</taxon>
        <taxon>Acetobacterales</taxon>
        <taxon>Roseomonadaceae</taxon>
        <taxon>Roseomonas</taxon>
    </lineage>
</organism>
<dbReference type="EMBL" id="JACTVA010000017">
    <property type="protein sequence ID" value="MBC9207401.1"/>
    <property type="molecule type" value="Genomic_DNA"/>
</dbReference>
<dbReference type="Proteomes" id="UP000626026">
    <property type="component" value="Unassembled WGS sequence"/>
</dbReference>
<reference evidence="2 3" key="1">
    <citation type="journal article" date="2013" name="Int. J. Syst. Evol. Microbiol.">
        <title>Roseomonas aerophila sp. nov., isolated from air.</title>
        <authorList>
            <person name="Kim S.J."/>
            <person name="Weon H.Y."/>
            <person name="Ahn J.H."/>
            <person name="Hong S.B."/>
            <person name="Seok S.J."/>
            <person name="Whang K.S."/>
            <person name="Kwon S.W."/>
        </authorList>
    </citation>
    <scope>NUCLEOTIDE SEQUENCE [LARGE SCALE GENOMIC DNA]</scope>
    <source>
        <strain evidence="2 3">NBRC 108923</strain>
    </source>
</reference>
<dbReference type="SUPFAM" id="SSF51338">
    <property type="entry name" value="Composite domain of metallo-dependent hydrolases"/>
    <property type="match status" value="1"/>
</dbReference>
<protein>
    <submittedName>
        <fullName evidence="2">Amidohydrolase</fullName>
    </submittedName>
</protein>
<dbReference type="InterPro" id="IPR011059">
    <property type="entry name" value="Metal-dep_hydrolase_composite"/>
</dbReference>
<dbReference type="InterPro" id="IPR033932">
    <property type="entry name" value="YtcJ-like"/>
</dbReference>
<dbReference type="Gene3D" id="2.30.40.10">
    <property type="entry name" value="Urease, subunit C, domain 1"/>
    <property type="match status" value="1"/>
</dbReference>
<dbReference type="SUPFAM" id="SSF51556">
    <property type="entry name" value="Metallo-dependent hydrolases"/>
    <property type="match status" value="1"/>
</dbReference>
<dbReference type="Gene3D" id="3.10.310.70">
    <property type="match status" value="1"/>
</dbReference>
<dbReference type="Gene3D" id="3.20.20.140">
    <property type="entry name" value="Metal-dependent hydrolases"/>
    <property type="match status" value="1"/>
</dbReference>
<dbReference type="InterPro" id="IPR032466">
    <property type="entry name" value="Metal_Hydrolase"/>
</dbReference>
<evidence type="ECO:0000259" key="1">
    <source>
        <dbReference type="Pfam" id="PF07969"/>
    </source>
</evidence>
<dbReference type="Pfam" id="PF07969">
    <property type="entry name" value="Amidohydro_3"/>
    <property type="match status" value="1"/>
</dbReference>
<dbReference type="InterPro" id="IPR013108">
    <property type="entry name" value="Amidohydro_3"/>
</dbReference>
<dbReference type="PANTHER" id="PTHR22642:SF2">
    <property type="entry name" value="PROTEIN LONG AFTER FAR-RED 3"/>
    <property type="match status" value="1"/>
</dbReference>
<feature type="domain" description="Amidohydrolase 3" evidence="1">
    <location>
        <begin position="54"/>
        <end position="544"/>
    </location>
</feature>
<evidence type="ECO:0000313" key="2">
    <source>
        <dbReference type="EMBL" id="MBC9207401.1"/>
    </source>
</evidence>
<dbReference type="RefSeq" id="WP_187784571.1">
    <property type="nucleotide sequence ID" value="NZ_JACTVA010000017.1"/>
</dbReference>
<name>A0ABR7RM80_9PROT</name>
<comment type="caution">
    <text evidence="2">The sequence shown here is derived from an EMBL/GenBank/DDBJ whole genome shotgun (WGS) entry which is preliminary data.</text>
</comment>
<sequence length="547" mass="58235">MPTYADLLLNHGVIRTMDPANPTAEAMAIGGGRILALGNATALEGLCGPGTRRVDLGGRMVMPGVIDFHMHLLTSMTTRLYSTPLDPADDFSAVLAKVGAAAKVPGRREWVTAGPYGPAALEAMERPGALAALDAVSQGRPVSLTHVSAHGRFANTEALARAGIDATTPNPPDGEIIRNAAGQATGLLHETASWPVRDAIPALTDAEMRQVARDAMGYLNGLGLTGFADASATLDMLRTFRALDDEGRLTCWAGFNLALSPTSMGYDPAEAAELRRTRKALCGPHMVADFAKIFLDGVPSLRTAAMLEPYVTAPPGEPPIAMMLDIDQLADAIADFDAEGIGVKVHAIGDRAILTVLDAVERVRARNGAGVQHQIAHGQFIRQQDIPRLQALNVLADMNPPLWFPNSASLTHERVVGNERYAQAWPIRDMVASGADIAVGSDWMTISAELDPWLSLCGMVTRRDGSGRFPGAHRLDQALSVEEALPLYTRGPARALRIGDRTGQLSPGFSADLIVLDRDVTRINPMEIAGTQVIATVFEGRVVHGEL</sequence>
<evidence type="ECO:0000313" key="3">
    <source>
        <dbReference type="Proteomes" id="UP000626026"/>
    </source>
</evidence>
<dbReference type="PANTHER" id="PTHR22642">
    <property type="entry name" value="IMIDAZOLONEPROPIONASE"/>
    <property type="match status" value="1"/>
</dbReference>
<keyword evidence="3" id="KW-1185">Reference proteome</keyword>